<evidence type="ECO:0000313" key="1">
    <source>
        <dbReference type="EMBL" id="KHF45973.1"/>
    </source>
</evidence>
<sequence length="49" mass="5535">MRAPVPRIHNEYLLIKESLMQMFVMHATYGGDILTNVLAALAHLVGWLV</sequence>
<comment type="caution">
    <text evidence="1">The sequence shown here is derived from an EMBL/GenBank/DDBJ whole genome shotgun (WGS) entry which is preliminary data.</text>
</comment>
<evidence type="ECO:0000313" key="2">
    <source>
        <dbReference type="Proteomes" id="UP000030848"/>
    </source>
</evidence>
<accession>A0A837DDL2</accession>
<organism evidence="1 2">
    <name type="scientific">Saccharomonospora viridis</name>
    <dbReference type="NCBI Taxonomy" id="1852"/>
    <lineage>
        <taxon>Bacteria</taxon>
        <taxon>Bacillati</taxon>
        <taxon>Actinomycetota</taxon>
        <taxon>Actinomycetes</taxon>
        <taxon>Pseudonocardiales</taxon>
        <taxon>Pseudonocardiaceae</taxon>
        <taxon>Saccharomonospora</taxon>
    </lineage>
</organism>
<dbReference type="Proteomes" id="UP000030848">
    <property type="component" value="Unassembled WGS sequence"/>
</dbReference>
<dbReference type="AlphaFoldDB" id="A0A837DDL2"/>
<dbReference type="EMBL" id="JRZE01000001">
    <property type="protein sequence ID" value="KHF45973.1"/>
    <property type="molecule type" value="Genomic_DNA"/>
</dbReference>
<gene>
    <name evidence="1" type="ORF">MINT15_02740</name>
</gene>
<protein>
    <submittedName>
        <fullName evidence="1">Uncharacterized protein</fullName>
    </submittedName>
</protein>
<reference evidence="1 2" key="1">
    <citation type="submission" date="2014-10" db="EMBL/GenBank/DDBJ databases">
        <title>Genome sequence of Micropolyspora internatus JCM3315.</title>
        <authorList>
            <person name="Shin S.-K."/>
            <person name="Yi H."/>
        </authorList>
    </citation>
    <scope>NUCLEOTIDE SEQUENCE [LARGE SCALE GENOMIC DNA]</scope>
    <source>
        <strain evidence="1 2">JCM 3315</strain>
    </source>
</reference>
<proteinExistence type="predicted"/>
<name>A0A837DDL2_9PSEU</name>